<dbReference type="Gene3D" id="1.10.10.10">
    <property type="entry name" value="Winged helix-like DNA-binding domain superfamily/Winged helix DNA-binding domain"/>
    <property type="match status" value="1"/>
</dbReference>
<dbReference type="PANTHER" id="PTHR33164">
    <property type="entry name" value="TRANSCRIPTIONAL REGULATOR, MARR FAMILY"/>
    <property type="match status" value="1"/>
</dbReference>
<dbReference type="EMBL" id="FODD01000031">
    <property type="protein sequence ID" value="SEO58063.1"/>
    <property type="molecule type" value="Genomic_DNA"/>
</dbReference>
<organism evidence="2 3">
    <name type="scientific">Actinacidiphila rubida</name>
    <dbReference type="NCBI Taxonomy" id="310780"/>
    <lineage>
        <taxon>Bacteria</taxon>
        <taxon>Bacillati</taxon>
        <taxon>Actinomycetota</taxon>
        <taxon>Actinomycetes</taxon>
        <taxon>Kitasatosporales</taxon>
        <taxon>Streptomycetaceae</taxon>
        <taxon>Actinacidiphila</taxon>
    </lineage>
</organism>
<proteinExistence type="predicted"/>
<accession>A0A1H8QWE3</accession>
<dbReference type="InterPro" id="IPR039422">
    <property type="entry name" value="MarR/SlyA-like"/>
</dbReference>
<dbReference type="PANTHER" id="PTHR33164:SF99">
    <property type="entry name" value="MARR FAMILY REGULATORY PROTEIN"/>
    <property type="match status" value="1"/>
</dbReference>
<reference evidence="2 3" key="1">
    <citation type="submission" date="2016-10" db="EMBL/GenBank/DDBJ databases">
        <authorList>
            <person name="de Groot N.N."/>
        </authorList>
    </citation>
    <scope>NUCLEOTIDE SEQUENCE [LARGE SCALE GENOMIC DNA]</scope>
    <source>
        <strain evidence="2 3">CGMCC 4.2026</strain>
    </source>
</reference>
<dbReference type="InterPro" id="IPR036388">
    <property type="entry name" value="WH-like_DNA-bd_sf"/>
</dbReference>
<dbReference type="PROSITE" id="PS50995">
    <property type="entry name" value="HTH_MARR_2"/>
    <property type="match status" value="1"/>
</dbReference>
<protein>
    <submittedName>
        <fullName evidence="2">Transcriptional regulator, MarR family</fullName>
    </submittedName>
</protein>
<keyword evidence="3" id="KW-1185">Reference proteome</keyword>
<dbReference type="Pfam" id="PF12802">
    <property type="entry name" value="MarR_2"/>
    <property type="match status" value="1"/>
</dbReference>
<dbReference type="InterPro" id="IPR036390">
    <property type="entry name" value="WH_DNA-bd_sf"/>
</dbReference>
<dbReference type="SMART" id="SM00347">
    <property type="entry name" value="HTH_MARR"/>
    <property type="match status" value="1"/>
</dbReference>
<dbReference type="GO" id="GO:0006950">
    <property type="term" value="P:response to stress"/>
    <property type="evidence" value="ECO:0007669"/>
    <property type="project" value="TreeGrafter"/>
</dbReference>
<dbReference type="GO" id="GO:0003700">
    <property type="term" value="F:DNA-binding transcription factor activity"/>
    <property type="evidence" value="ECO:0007669"/>
    <property type="project" value="InterPro"/>
</dbReference>
<name>A0A1H8QWE3_9ACTN</name>
<evidence type="ECO:0000259" key="1">
    <source>
        <dbReference type="PROSITE" id="PS50995"/>
    </source>
</evidence>
<gene>
    <name evidence="2" type="ORF">SAMN05216267_103179</name>
</gene>
<evidence type="ECO:0000313" key="3">
    <source>
        <dbReference type="Proteomes" id="UP000181951"/>
    </source>
</evidence>
<dbReference type="InterPro" id="IPR000835">
    <property type="entry name" value="HTH_MarR-typ"/>
</dbReference>
<sequence length="173" mass="19331">MRAVAARAVETSTFSYHARMDMEPRWLTPVEERAWRGMLRMHDLVVSEAGRVMQSEFGLSGAEYPVLAELSRVPGGRLRILELTKVLGWEKSRVSHQLKRMVQRGLLARDECAEDGRGAYVMVTPAGRAAIEAAAPRHVEDVRRLLLDHLTPGQVAMLAEISETIIGKISTDR</sequence>
<dbReference type="AlphaFoldDB" id="A0A1H8QWE3"/>
<dbReference type="SUPFAM" id="SSF46785">
    <property type="entry name" value="Winged helix' DNA-binding domain"/>
    <property type="match status" value="1"/>
</dbReference>
<dbReference type="Proteomes" id="UP000181951">
    <property type="component" value="Unassembled WGS sequence"/>
</dbReference>
<dbReference type="STRING" id="310780.SAMN05216267_103179"/>
<evidence type="ECO:0000313" key="2">
    <source>
        <dbReference type="EMBL" id="SEO58063.1"/>
    </source>
</evidence>
<feature type="domain" description="HTH marR-type" evidence="1">
    <location>
        <begin position="31"/>
        <end position="167"/>
    </location>
</feature>